<dbReference type="InterPro" id="IPR022398">
    <property type="entry name" value="Peptidase_S8_His-AS"/>
</dbReference>
<evidence type="ECO:0000256" key="5">
    <source>
        <dbReference type="PROSITE-ProRule" id="PRU01240"/>
    </source>
</evidence>
<accession>A0ABX0E5M3</accession>
<dbReference type="EMBL" id="JAAKZX010000320">
    <property type="protein sequence ID" value="NGO48993.1"/>
    <property type="molecule type" value="Genomic_DNA"/>
</dbReference>
<dbReference type="PANTHER" id="PTHR43806:SF11">
    <property type="entry name" value="CEREVISIN-RELATED"/>
    <property type="match status" value="1"/>
</dbReference>
<dbReference type="InterPro" id="IPR036852">
    <property type="entry name" value="Peptidase_S8/S53_dom_sf"/>
</dbReference>
<evidence type="ECO:0000256" key="6">
    <source>
        <dbReference type="RuleBase" id="RU003355"/>
    </source>
</evidence>
<dbReference type="Proteomes" id="UP001518140">
    <property type="component" value="Unassembled WGS sequence"/>
</dbReference>
<dbReference type="SUPFAM" id="SSF52743">
    <property type="entry name" value="Subtilisin-like"/>
    <property type="match status" value="1"/>
</dbReference>
<evidence type="ECO:0000259" key="7">
    <source>
        <dbReference type="Pfam" id="PF00082"/>
    </source>
</evidence>
<dbReference type="PRINTS" id="PR00723">
    <property type="entry name" value="SUBTILISIN"/>
</dbReference>
<protein>
    <submittedName>
        <fullName evidence="8">S8 family serine peptidase</fullName>
    </submittedName>
</protein>
<dbReference type="InterPro" id="IPR000209">
    <property type="entry name" value="Peptidase_S8/S53_dom"/>
</dbReference>
<keyword evidence="2 5" id="KW-0645">Protease</keyword>
<feature type="active site" description="Charge relay system" evidence="5">
    <location>
        <position position="310"/>
    </location>
</feature>
<evidence type="ECO:0000256" key="4">
    <source>
        <dbReference type="ARBA" id="ARBA00022825"/>
    </source>
</evidence>
<dbReference type="InterPro" id="IPR023827">
    <property type="entry name" value="Peptidase_S8_Asp-AS"/>
</dbReference>
<dbReference type="PROSITE" id="PS51892">
    <property type="entry name" value="SUBTILASE"/>
    <property type="match status" value="1"/>
</dbReference>
<evidence type="ECO:0000256" key="2">
    <source>
        <dbReference type="ARBA" id="ARBA00022670"/>
    </source>
</evidence>
<dbReference type="RefSeq" id="WP_165345449.1">
    <property type="nucleotide sequence ID" value="NZ_JAAKZX010000320.1"/>
</dbReference>
<keyword evidence="9" id="KW-1185">Reference proteome</keyword>
<organism evidence="8 9">
    <name type="scientific">Streptomyces ureilyticus</name>
    <dbReference type="NCBI Taxonomy" id="1775131"/>
    <lineage>
        <taxon>Bacteria</taxon>
        <taxon>Bacillati</taxon>
        <taxon>Actinomycetota</taxon>
        <taxon>Actinomycetes</taxon>
        <taxon>Kitasatosporales</taxon>
        <taxon>Streptomycetaceae</taxon>
        <taxon>Streptomyces</taxon>
    </lineage>
</organism>
<sequence length="378" mass="39409">MTREYRPAANRWDSGELAQGLDRTYRLILRSDAEVPEPLLVQLRALPSVEEARRLEIVAAPVPSPVLSRPASIGTRIDRTGLGYAKVITKGDARVKIAVLDTGVDVDHPELAGKVVAGADFVELKGMDTSAFVGDISGYDAEPGDDIGHGTHVSGIIAGLGLRMAEGVAPDCRLLAVRVLATMRDGDKLIGAGLVDNINPAIKWAVDSGADIINMSLGVKHEGGGLPHADVIRYAIGKGVAVVAASGNDGSAERYYPGALPGVVAVGAAGPDGGVTAFTSYGAQITVLAPGVDVHSSYAHGGYAVASGTSQASPYVAGGIGLLKSYALERQHRLGNAEILDILRHTSDKPDRRPRSEHAGYGLINLVDAFKLLSYSLN</sequence>
<name>A0ABX0E5M3_9ACTN</name>
<keyword evidence="4 5" id="KW-0720">Serine protease</keyword>
<dbReference type="PROSITE" id="PS00138">
    <property type="entry name" value="SUBTILASE_SER"/>
    <property type="match status" value="1"/>
</dbReference>
<evidence type="ECO:0000256" key="3">
    <source>
        <dbReference type="ARBA" id="ARBA00022801"/>
    </source>
</evidence>
<evidence type="ECO:0000313" key="9">
    <source>
        <dbReference type="Proteomes" id="UP001518140"/>
    </source>
</evidence>
<dbReference type="PROSITE" id="PS00137">
    <property type="entry name" value="SUBTILASE_HIS"/>
    <property type="match status" value="1"/>
</dbReference>
<feature type="active site" description="Charge relay system" evidence="5">
    <location>
        <position position="101"/>
    </location>
</feature>
<comment type="caution">
    <text evidence="8">The sequence shown here is derived from an EMBL/GenBank/DDBJ whole genome shotgun (WGS) entry which is preliminary data.</text>
</comment>
<keyword evidence="3 5" id="KW-0378">Hydrolase</keyword>
<evidence type="ECO:0000313" key="8">
    <source>
        <dbReference type="EMBL" id="NGO48993.1"/>
    </source>
</evidence>
<gene>
    <name evidence="8" type="ORF">G6048_45280</name>
</gene>
<dbReference type="PROSITE" id="PS00136">
    <property type="entry name" value="SUBTILASE_ASP"/>
    <property type="match status" value="1"/>
</dbReference>
<dbReference type="InterPro" id="IPR050131">
    <property type="entry name" value="Peptidase_S8_subtilisin-like"/>
</dbReference>
<dbReference type="Pfam" id="PF00082">
    <property type="entry name" value="Peptidase_S8"/>
    <property type="match status" value="1"/>
</dbReference>
<dbReference type="InterPro" id="IPR023828">
    <property type="entry name" value="Peptidase_S8_Ser-AS"/>
</dbReference>
<evidence type="ECO:0000256" key="1">
    <source>
        <dbReference type="ARBA" id="ARBA00011073"/>
    </source>
</evidence>
<reference evidence="8 9" key="1">
    <citation type="submission" date="2020-02" db="EMBL/GenBank/DDBJ databases">
        <title>Whole-genome analyses of novel actinobacteria.</title>
        <authorList>
            <person name="Sahin N."/>
            <person name="Tokatli A."/>
        </authorList>
    </citation>
    <scope>NUCLEOTIDE SEQUENCE [LARGE SCALE GENOMIC DNA]</scope>
    <source>
        <strain evidence="8 9">YC419</strain>
    </source>
</reference>
<dbReference type="PANTHER" id="PTHR43806">
    <property type="entry name" value="PEPTIDASE S8"/>
    <property type="match status" value="1"/>
</dbReference>
<proteinExistence type="inferred from homology"/>
<dbReference type="InterPro" id="IPR015500">
    <property type="entry name" value="Peptidase_S8_subtilisin-rel"/>
</dbReference>
<feature type="domain" description="Peptidase S8/S53" evidence="7">
    <location>
        <begin position="94"/>
        <end position="362"/>
    </location>
</feature>
<feature type="active site" description="Charge relay system" evidence="5">
    <location>
        <position position="149"/>
    </location>
</feature>
<comment type="similarity">
    <text evidence="1 5 6">Belongs to the peptidase S8 family.</text>
</comment>
<dbReference type="Gene3D" id="3.40.50.200">
    <property type="entry name" value="Peptidase S8/S53 domain"/>
    <property type="match status" value="1"/>
</dbReference>